<dbReference type="EMBL" id="MU273617">
    <property type="protein sequence ID" value="KAI0030530.1"/>
    <property type="molecule type" value="Genomic_DNA"/>
</dbReference>
<dbReference type="Proteomes" id="UP000814128">
    <property type="component" value="Unassembled WGS sequence"/>
</dbReference>
<name>A0ACB8QFZ1_9AGAM</name>
<proteinExistence type="predicted"/>
<accession>A0ACB8QFZ1</accession>
<keyword evidence="2" id="KW-1185">Reference proteome</keyword>
<evidence type="ECO:0000313" key="1">
    <source>
        <dbReference type="EMBL" id="KAI0030530.1"/>
    </source>
</evidence>
<organism evidence="1 2">
    <name type="scientific">Vararia minispora EC-137</name>
    <dbReference type="NCBI Taxonomy" id="1314806"/>
    <lineage>
        <taxon>Eukaryota</taxon>
        <taxon>Fungi</taxon>
        <taxon>Dikarya</taxon>
        <taxon>Basidiomycota</taxon>
        <taxon>Agaricomycotina</taxon>
        <taxon>Agaricomycetes</taxon>
        <taxon>Russulales</taxon>
        <taxon>Lachnocladiaceae</taxon>
        <taxon>Vararia</taxon>
    </lineage>
</organism>
<evidence type="ECO:0000313" key="2">
    <source>
        <dbReference type="Proteomes" id="UP000814128"/>
    </source>
</evidence>
<sequence length="886" mass="98729">MERSRSLDGATQEVLKRESFEGKFDVKDFVGSFSEKLIAQSKHDSGPFDPKPFIQSFESAVGRLIALRNDAQTKTEQMEKGVRVAEREYSKKMAELNRGFEAVGTSFSGMESRMSEVGRTAIRIGEQLESVHLERQRAQAAYDLIDYYNQFSKDDTTRIDTLRKDGKEGRRKVALLLRRLSTVAKEVDLPNAEKTRENIDKYCEKFEKDMLYLFDRCYRKGDPKMMHHCAQTLLDFNGGASCVQVYVNQHDFFINRVRRNTQSNDKVLWDALPDPNVTPPKTESALHELLQEIRTTVDQEAQIVQAVFPNPPFVMQVFLQRVFAQSIQQIMEQLLNSAAGISELAFLRVLQLAHSQTSLLVDDLKGYEVQAILPRSPIGGPDFTRTFAAPHVPGASTATAISTMLETAMEELFVPYTEASRYLEKEQKSLGELYSRSLSVFTRYHERVNRAKSSMFDRVMNQVNAATTGSSGTSAMAAAALMRFGVSTDRGQDKPGEEPLRDEDGVLSVDLAETMLKWHAEAIGRCVELSSATDVPKHAFALFKTLADFISNAYMEIAMETAVARLETADHSKTEPGLQALSLLHSVDLITHLWQQYVNVALIPLASSSVTIRREMVIFNNQTVSKVEGAANGLSQHLTDALVAWMTAQLAKQKKTDFKPRNDDESFSRIKTEPCAAICDMLDRVGAEAKQNLSGKNLEVFLTEIGVAFHRLFPVNATGGLMLAKDLKYYEDSIDAFGVPALKERFEFIRQLGQIFLVRPEVLKSFIQENYLGRIEPTLLRPYFAQRSDWGQFEKGFDGGDGEGTNGDGTKDRTGRDRLGMGRLSVLMKDLEGFRLGDSMSGMSIPSVNMPTLPTGIGLTGGFASGLSFSTRAFGRSSSEAPNAVT</sequence>
<reference evidence="1" key="1">
    <citation type="submission" date="2021-02" db="EMBL/GenBank/DDBJ databases">
        <authorList>
            <consortium name="DOE Joint Genome Institute"/>
            <person name="Ahrendt S."/>
            <person name="Looney B.P."/>
            <person name="Miyauchi S."/>
            <person name="Morin E."/>
            <person name="Drula E."/>
            <person name="Courty P.E."/>
            <person name="Chicoki N."/>
            <person name="Fauchery L."/>
            <person name="Kohler A."/>
            <person name="Kuo A."/>
            <person name="Labutti K."/>
            <person name="Pangilinan J."/>
            <person name="Lipzen A."/>
            <person name="Riley R."/>
            <person name="Andreopoulos W."/>
            <person name="He G."/>
            <person name="Johnson J."/>
            <person name="Barry K.W."/>
            <person name="Grigoriev I.V."/>
            <person name="Nagy L."/>
            <person name="Hibbett D."/>
            <person name="Henrissat B."/>
            <person name="Matheny P.B."/>
            <person name="Labbe J."/>
            <person name="Martin F."/>
        </authorList>
    </citation>
    <scope>NUCLEOTIDE SEQUENCE</scope>
    <source>
        <strain evidence="1">EC-137</strain>
    </source>
</reference>
<protein>
    <submittedName>
        <fullName evidence="1">Exocyst complex component Sec10</fullName>
    </submittedName>
</protein>
<comment type="caution">
    <text evidence="1">The sequence shown here is derived from an EMBL/GenBank/DDBJ whole genome shotgun (WGS) entry which is preliminary data.</text>
</comment>
<gene>
    <name evidence="1" type="ORF">K488DRAFT_79586</name>
</gene>
<reference evidence="1" key="2">
    <citation type="journal article" date="2022" name="New Phytol.">
        <title>Evolutionary transition to the ectomycorrhizal habit in the genomes of a hyperdiverse lineage of mushroom-forming fungi.</title>
        <authorList>
            <person name="Looney B."/>
            <person name="Miyauchi S."/>
            <person name="Morin E."/>
            <person name="Drula E."/>
            <person name="Courty P.E."/>
            <person name="Kohler A."/>
            <person name="Kuo A."/>
            <person name="LaButti K."/>
            <person name="Pangilinan J."/>
            <person name="Lipzen A."/>
            <person name="Riley R."/>
            <person name="Andreopoulos W."/>
            <person name="He G."/>
            <person name="Johnson J."/>
            <person name="Nolan M."/>
            <person name="Tritt A."/>
            <person name="Barry K.W."/>
            <person name="Grigoriev I.V."/>
            <person name="Nagy L.G."/>
            <person name="Hibbett D."/>
            <person name="Henrissat B."/>
            <person name="Matheny P.B."/>
            <person name="Labbe J."/>
            <person name="Martin F.M."/>
        </authorList>
    </citation>
    <scope>NUCLEOTIDE SEQUENCE</scope>
    <source>
        <strain evidence="1">EC-137</strain>
    </source>
</reference>